<dbReference type="EMBL" id="LAZR01056826">
    <property type="protein sequence ID" value="KKK73342.1"/>
    <property type="molecule type" value="Genomic_DNA"/>
</dbReference>
<sequence length="387" mass="42691">EKTLPATTGRELIDRKGDLDLNKAIRAQFLNEPPPVGFFLAKSHGRIYILRLVGARQDIAYTGYERILDGRPEESVPPSNRLRLAIGADEIRGGGALQAGLVAFSKSNEMFMLRGNPEDVTSDEPILFTAFLEQLPWDLGCASGYTVRSTPHGIAWLGSDLKVYLFNGFDEPLDMSEGIYPLLKEITPNQKQNARAAFFRWVESDWYALLVPVNGATKPNRIFLFDLTNDDKNVGVGAILDIQADSIAVIENSTGDRKLVIGQQGRIKQLVVESQTVSGIHEVISSTAGQLPARWQSGYFGGESPQRMKMFRFARLVVDQGGFGILARVVDDKGKTLRDPEFVQLSLEGDKATVNRKGRRISFELQFPNADVSSAVLELSSSYIPLG</sequence>
<proteinExistence type="predicted"/>
<accession>A0A0F8XW52</accession>
<gene>
    <name evidence="1" type="ORF">LCGC14_2894790</name>
</gene>
<dbReference type="AlphaFoldDB" id="A0A0F8XW52"/>
<reference evidence="1" key="1">
    <citation type="journal article" date="2015" name="Nature">
        <title>Complex archaea that bridge the gap between prokaryotes and eukaryotes.</title>
        <authorList>
            <person name="Spang A."/>
            <person name="Saw J.H."/>
            <person name="Jorgensen S.L."/>
            <person name="Zaremba-Niedzwiedzka K."/>
            <person name="Martijn J."/>
            <person name="Lind A.E."/>
            <person name="van Eijk R."/>
            <person name="Schleper C."/>
            <person name="Guy L."/>
            <person name="Ettema T.J."/>
        </authorList>
    </citation>
    <scope>NUCLEOTIDE SEQUENCE</scope>
</reference>
<organism evidence="1">
    <name type="scientific">marine sediment metagenome</name>
    <dbReference type="NCBI Taxonomy" id="412755"/>
    <lineage>
        <taxon>unclassified sequences</taxon>
        <taxon>metagenomes</taxon>
        <taxon>ecological metagenomes</taxon>
    </lineage>
</organism>
<feature type="non-terminal residue" evidence="1">
    <location>
        <position position="1"/>
    </location>
</feature>
<comment type="caution">
    <text evidence="1">The sequence shown here is derived from an EMBL/GenBank/DDBJ whole genome shotgun (WGS) entry which is preliminary data.</text>
</comment>
<name>A0A0F8XW52_9ZZZZ</name>
<evidence type="ECO:0000313" key="1">
    <source>
        <dbReference type="EMBL" id="KKK73342.1"/>
    </source>
</evidence>
<protein>
    <submittedName>
        <fullName evidence="1">Uncharacterized protein</fullName>
    </submittedName>
</protein>
<feature type="non-terminal residue" evidence="1">
    <location>
        <position position="387"/>
    </location>
</feature>